<feature type="transmembrane region" description="Helical" evidence="5">
    <location>
        <begin position="98"/>
        <end position="118"/>
    </location>
</feature>
<feature type="transmembrane region" description="Helical" evidence="5">
    <location>
        <begin position="59"/>
        <end position="78"/>
    </location>
</feature>
<dbReference type="Pfam" id="PF02656">
    <property type="entry name" value="DUF202"/>
    <property type="match status" value="1"/>
</dbReference>
<accession>A0A8I0KI52</accession>
<dbReference type="EMBL" id="JACBZN010000001">
    <property type="protein sequence ID" value="NYI39834.1"/>
    <property type="molecule type" value="Genomic_DNA"/>
</dbReference>
<evidence type="ECO:0000313" key="9">
    <source>
        <dbReference type="Proteomes" id="UP000587211"/>
    </source>
</evidence>
<evidence type="ECO:0000256" key="2">
    <source>
        <dbReference type="ARBA" id="ARBA00022692"/>
    </source>
</evidence>
<dbReference type="InterPro" id="IPR003807">
    <property type="entry name" value="DUF202"/>
</dbReference>
<evidence type="ECO:0000256" key="4">
    <source>
        <dbReference type="ARBA" id="ARBA00023136"/>
    </source>
</evidence>
<gene>
    <name evidence="8" type="ORF">BJ975_003209</name>
    <name evidence="7" type="ORF">IDH50_04650</name>
</gene>
<protein>
    <submittedName>
        <fullName evidence="7">DUF202 domain-containing protein</fullName>
    </submittedName>
    <submittedName>
        <fullName evidence="8">Membrane protein</fullName>
    </submittedName>
</protein>
<comment type="caution">
    <text evidence="7">The sequence shown here is derived from an EMBL/GenBank/DDBJ whole genome shotgun (WGS) entry which is preliminary data.</text>
</comment>
<evidence type="ECO:0000313" key="8">
    <source>
        <dbReference type="EMBL" id="NYI39834.1"/>
    </source>
</evidence>
<dbReference type="RefSeq" id="WP_179427802.1">
    <property type="nucleotide sequence ID" value="NZ_BAAAMP010000002.1"/>
</dbReference>
<keyword evidence="4 5" id="KW-0472">Membrane</keyword>
<dbReference type="EMBL" id="JACWMT010000001">
    <property type="protein sequence ID" value="MBD1269512.1"/>
    <property type="molecule type" value="Genomic_DNA"/>
</dbReference>
<evidence type="ECO:0000259" key="6">
    <source>
        <dbReference type="Pfam" id="PF02656"/>
    </source>
</evidence>
<comment type="subcellular location">
    <subcellularLocation>
        <location evidence="1">Endomembrane system</location>
        <topology evidence="1">Multi-pass membrane protein</topology>
    </subcellularLocation>
</comment>
<dbReference type="AlphaFoldDB" id="A0A8I0KI52"/>
<evidence type="ECO:0000256" key="5">
    <source>
        <dbReference type="SAM" id="Phobius"/>
    </source>
</evidence>
<evidence type="ECO:0000256" key="3">
    <source>
        <dbReference type="ARBA" id="ARBA00022989"/>
    </source>
</evidence>
<feature type="transmembrane region" description="Helical" evidence="5">
    <location>
        <begin position="27"/>
        <end position="47"/>
    </location>
</feature>
<reference evidence="7" key="2">
    <citation type="submission" date="2020-09" db="EMBL/GenBank/DDBJ databases">
        <title>Novel species in genus Aeromicrobium.</title>
        <authorList>
            <person name="Zhang G."/>
        </authorList>
    </citation>
    <scope>NUCLEOTIDE SEQUENCE</scope>
    <source>
        <strain evidence="7">SSW1-57</strain>
    </source>
</reference>
<name>A0A8I0KI52_9ACTN</name>
<evidence type="ECO:0000256" key="1">
    <source>
        <dbReference type="ARBA" id="ARBA00004127"/>
    </source>
</evidence>
<evidence type="ECO:0000313" key="7">
    <source>
        <dbReference type="EMBL" id="MBD1269512.1"/>
    </source>
</evidence>
<proteinExistence type="predicted"/>
<dbReference type="Proteomes" id="UP000587211">
    <property type="component" value="Unassembled WGS sequence"/>
</dbReference>
<feature type="domain" description="DUF202" evidence="6">
    <location>
        <begin position="18"/>
        <end position="84"/>
    </location>
</feature>
<dbReference type="GO" id="GO:0012505">
    <property type="term" value="C:endomembrane system"/>
    <property type="evidence" value="ECO:0007669"/>
    <property type="project" value="UniProtKB-SubCell"/>
</dbReference>
<sequence>MARWPQQVYGAGSDPDPRFTLANERTFLAWIRTSGALFALALALEVLDLALTPWVRDVIVVLLAAGALWGAVGSWLSWARTERALRTDMSLPGGGPYLVLAAFLVLAVALFLIDVAVIRGFGS</sequence>
<keyword evidence="2 5" id="KW-0812">Transmembrane</keyword>
<reference evidence="8 9" key="1">
    <citation type="submission" date="2020-07" db="EMBL/GenBank/DDBJ databases">
        <title>Sequencing the genomes of 1000 actinobacteria strains.</title>
        <authorList>
            <person name="Klenk H.-P."/>
        </authorList>
    </citation>
    <scope>NUCLEOTIDE SEQUENCE [LARGE SCALE GENOMIC DNA]</scope>
    <source>
        <strain evidence="8 9">DSM 19087</strain>
    </source>
</reference>
<organism evidence="7 10">
    <name type="scientific">Aeromicrobium tamlense</name>
    <dbReference type="NCBI Taxonomy" id="375541"/>
    <lineage>
        <taxon>Bacteria</taxon>
        <taxon>Bacillati</taxon>
        <taxon>Actinomycetota</taxon>
        <taxon>Actinomycetes</taxon>
        <taxon>Propionibacteriales</taxon>
        <taxon>Nocardioidaceae</taxon>
        <taxon>Aeromicrobium</taxon>
    </lineage>
</organism>
<keyword evidence="3 5" id="KW-1133">Transmembrane helix</keyword>
<keyword evidence="9" id="KW-1185">Reference proteome</keyword>
<dbReference type="Proteomes" id="UP000659061">
    <property type="component" value="Unassembled WGS sequence"/>
</dbReference>
<evidence type="ECO:0000313" key="10">
    <source>
        <dbReference type="Proteomes" id="UP000659061"/>
    </source>
</evidence>